<dbReference type="SUPFAM" id="SSF54285">
    <property type="entry name" value="MoaD/ThiS"/>
    <property type="match status" value="1"/>
</dbReference>
<dbReference type="AlphaFoldDB" id="A0A7C3J3L4"/>
<dbReference type="Gene3D" id="3.10.20.30">
    <property type="match status" value="1"/>
</dbReference>
<organism evidence="1">
    <name type="scientific">Candidatus Methanomethylicus mesodigestus</name>
    <dbReference type="NCBI Taxonomy" id="1867258"/>
    <lineage>
        <taxon>Archaea</taxon>
        <taxon>Thermoproteota</taxon>
        <taxon>Methanosuratincolia</taxon>
        <taxon>Candidatus Methanomethylicales</taxon>
        <taxon>Candidatus Methanomethylicaceae</taxon>
        <taxon>Candidatus Methanomethylicus</taxon>
    </lineage>
</organism>
<dbReference type="PANTHER" id="PTHR38031:SF1">
    <property type="entry name" value="SULFUR CARRIER PROTEIN CYSO"/>
    <property type="match status" value="1"/>
</dbReference>
<reference evidence="1" key="1">
    <citation type="journal article" date="2020" name="mSystems">
        <title>Genome- and Community-Level Interaction Insights into Carbon Utilization and Element Cycling Functions of Hydrothermarchaeota in Hydrothermal Sediment.</title>
        <authorList>
            <person name="Zhou Z."/>
            <person name="Liu Y."/>
            <person name="Xu W."/>
            <person name="Pan J."/>
            <person name="Luo Z.H."/>
            <person name="Li M."/>
        </authorList>
    </citation>
    <scope>NUCLEOTIDE SEQUENCE [LARGE SCALE GENOMIC DNA]</scope>
    <source>
        <strain evidence="1">SpSt-468</strain>
    </source>
</reference>
<dbReference type="InterPro" id="IPR016155">
    <property type="entry name" value="Mopterin_synth/thiamin_S_b"/>
</dbReference>
<dbReference type="InterPro" id="IPR010038">
    <property type="entry name" value="MoaD_arc-typ"/>
</dbReference>
<dbReference type="NCBIfam" id="TIGR01687">
    <property type="entry name" value="moaD_arch"/>
    <property type="match status" value="1"/>
</dbReference>
<proteinExistence type="predicted"/>
<dbReference type="EMBL" id="DSTX01000002">
    <property type="protein sequence ID" value="HFK20136.1"/>
    <property type="molecule type" value="Genomic_DNA"/>
</dbReference>
<comment type="caution">
    <text evidence="1">The sequence shown here is derived from an EMBL/GenBank/DDBJ whole genome shotgun (WGS) entry which is preliminary data.</text>
</comment>
<dbReference type="InterPro" id="IPR054834">
    <property type="entry name" value="SAMP1_3"/>
</dbReference>
<protein>
    <submittedName>
        <fullName evidence="1">MoaD family protein</fullName>
    </submittedName>
</protein>
<name>A0A7C3J3L4_9CREN</name>
<dbReference type="PANTHER" id="PTHR38031">
    <property type="entry name" value="SULFUR CARRIER PROTEIN SLR0821-RELATED"/>
    <property type="match status" value="1"/>
</dbReference>
<dbReference type="InterPro" id="IPR003749">
    <property type="entry name" value="ThiS/MoaD-like"/>
</dbReference>
<dbReference type="NCBIfam" id="NF041918">
    <property type="entry name" value="SAMP1"/>
    <property type="match status" value="1"/>
</dbReference>
<evidence type="ECO:0000313" key="1">
    <source>
        <dbReference type="EMBL" id="HFK20136.1"/>
    </source>
</evidence>
<dbReference type="InterPro" id="IPR012675">
    <property type="entry name" value="Beta-grasp_dom_sf"/>
</dbReference>
<accession>A0A7C3J3L4</accession>
<sequence length="105" mass="11365">MILISFLRIRSVGMKLKAEFYADLREVAGGAALEIEFAGETVMDLVMRIDDLCGGGFKERVVEGDQLKPMVKVFVNGRDARGLKGLETSLKDGDNVAFFPPVAGG</sequence>
<dbReference type="Pfam" id="PF02597">
    <property type="entry name" value="ThiS"/>
    <property type="match status" value="1"/>
</dbReference>
<dbReference type="InterPro" id="IPR052045">
    <property type="entry name" value="Sulfur_Carrier/Prot_Modifier"/>
</dbReference>
<gene>
    <name evidence="1" type="ORF">ENS19_02540</name>
</gene>